<dbReference type="InterPro" id="IPR002182">
    <property type="entry name" value="NB-ARC"/>
</dbReference>
<dbReference type="InterPro" id="IPR027417">
    <property type="entry name" value="P-loop_NTPase"/>
</dbReference>
<evidence type="ECO:0000313" key="3">
    <source>
        <dbReference type="RefSeq" id="XP_039145563.1"/>
    </source>
</evidence>
<dbReference type="AlphaFoldDB" id="A0AB40D5N7"/>
<dbReference type="GO" id="GO:0043531">
    <property type="term" value="F:ADP binding"/>
    <property type="evidence" value="ECO:0007669"/>
    <property type="project" value="InterPro"/>
</dbReference>
<feature type="domain" description="NB-ARC" evidence="1">
    <location>
        <begin position="1"/>
        <end position="72"/>
    </location>
</feature>
<proteinExistence type="predicted"/>
<dbReference type="SUPFAM" id="SSF52540">
    <property type="entry name" value="P-loop containing nucleoside triphosphate hydrolases"/>
    <property type="match status" value="1"/>
</dbReference>
<dbReference type="PANTHER" id="PTHR36766:SF30">
    <property type="entry name" value="TIR-NBS TYPE DISEASE RESISTANCE PROTEIN-RELATED"/>
    <property type="match status" value="1"/>
</dbReference>
<dbReference type="Gene3D" id="3.40.50.300">
    <property type="entry name" value="P-loop containing nucleotide triphosphate hydrolases"/>
    <property type="match status" value="1"/>
</dbReference>
<dbReference type="Proteomes" id="UP001515500">
    <property type="component" value="Chromosome 18"/>
</dbReference>
<reference evidence="3" key="1">
    <citation type="submission" date="2025-08" db="UniProtKB">
        <authorList>
            <consortium name="RefSeq"/>
        </authorList>
    </citation>
    <scope>IDENTIFICATION</scope>
</reference>
<sequence length="179" mass="20130">MGGIGKITLAQHAFNNEEVAKCFDQKVWICVSDDFNRSKILQGMVSSRTVSKSEKFSHYRNSDLLEELEKLLIPLQASQMRSAKIVVTTRESKVLRKQDEKNKIVLKGLEDDDYWEFFGSCAFGGTEANEHPSLQIIGYAVREFAKLGVNPGKLAIISKEEEDIISTPDAMEETLKSLL</sequence>
<name>A0AB40D5N7_DIOCR</name>
<evidence type="ECO:0000259" key="1">
    <source>
        <dbReference type="Pfam" id="PF00931"/>
    </source>
</evidence>
<dbReference type="RefSeq" id="XP_039145563.1">
    <property type="nucleotide sequence ID" value="XM_039289629.1"/>
</dbReference>
<dbReference type="GeneID" id="120282782"/>
<dbReference type="PANTHER" id="PTHR36766">
    <property type="entry name" value="PLANT BROAD-SPECTRUM MILDEW RESISTANCE PROTEIN RPW8"/>
    <property type="match status" value="1"/>
</dbReference>
<protein>
    <submittedName>
        <fullName evidence="3">Disease resistance protein RGA4</fullName>
    </submittedName>
</protein>
<keyword evidence="2" id="KW-1185">Reference proteome</keyword>
<accession>A0AB40D5N7</accession>
<dbReference type="Pfam" id="PF00931">
    <property type="entry name" value="NB-ARC"/>
    <property type="match status" value="1"/>
</dbReference>
<organism evidence="2 3">
    <name type="scientific">Dioscorea cayennensis subsp. rotundata</name>
    <name type="common">White Guinea yam</name>
    <name type="synonym">Dioscorea rotundata</name>
    <dbReference type="NCBI Taxonomy" id="55577"/>
    <lineage>
        <taxon>Eukaryota</taxon>
        <taxon>Viridiplantae</taxon>
        <taxon>Streptophyta</taxon>
        <taxon>Embryophyta</taxon>
        <taxon>Tracheophyta</taxon>
        <taxon>Spermatophyta</taxon>
        <taxon>Magnoliopsida</taxon>
        <taxon>Liliopsida</taxon>
        <taxon>Dioscoreales</taxon>
        <taxon>Dioscoreaceae</taxon>
        <taxon>Dioscorea</taxon>
    </lineage>
</organism>
<gene>
    <name evidence="3" type="primary">LOC120282782</name>
</gene>
<evidence type="ECO:0000313" key="2">
    <source>
        <dbReference type="Proteomes" id="UP001515500"/>
    </source>
</evidence>